<dbReference type="InterPro" id="IPR029063">
    <property type="entry name" value="SAM-dependent_MTases_sf"/>
</dbReference>
<dbReference type="GO" id="GO:0008168">
    <property type="term" value="F:methyltransferase activity"/>
    <property type="evidence" value="ECO:0007669"/>
    <property type="project" value="InterPro"/>
</dbReference>
<protein>
    <recommendedName>
        <fullName evidence="2">DNA methylase N-4/N-6 domain-containing protein</fullName>
    </recommendedName>
</protein>
<accession>X1I700</accession>
<gene>
    <name evidence="1" type="ORF">S03H2_64248</name>
</gene>
<evidence type="ECO:0008006" key="2">
    <source>
        <dbReference type="Google" id="ProtNLM"/>
    </source>
</evidence>
<dbReference type="GO" id="GO:0032259">
    <property type="term" value="P:methylation"/>
    <property type="evidence" value="ECO:0007669"/>
    <property type="project" value="InterPro"/>
</dbReference>
<dbReference type="Gene3D" id="3.40.50.150">
    <property type="entry name" value="Vaccinia Virus protein VP39"/>
    <property type="match status" value="1"/>
</dbReference>
<dbReference type="PROSITE" id="PS00092">
    <property type="entry name" value="N6_MTASE"/>
    <property type="match status" value="1"/>
</dbReference>
<dbReference type="InterPro" id="IPR002052">
    <property type="entry name" value="DNA_methylase_N6_adenine_CS"/>
</dbReference>
<dbReference type="EMBL" id="BARU01041711">
    <property type="protein sequence ID" value="GAH77457.1"/>
    <property type="molecule type" value="Genomic_DNA"/>
</dbReference>
<feature type="non-terminal residue" evidence="1">
    <location>
        <position position="1"/>
    </location>
</feature>
<comment type="caution">
    <text evidence="1">The sequence shown here is derived from an EMBL/GenBank/DDBJ whole genome shotgun (WGS) entry which is preliminary data.</text>
</comment>
<name>X1I700_9ZZZZ</name>
<sequence length="218" mass="24990">RCTVWHNGIKAIGHTLTPRRPSMMWNHAEPNPFIKFSGSLIGNTKNVLDGLKFAIEELNKSSLTKNEKPNVEIYQNSMLSWQTDRKFKFIITDPPYYDDVPFPELMEFFQVWHSKTVGDLLDIPSTPSTSEELSVSRNRSEDVFETRMLIAIKRLYSLLDDDGILVIFYVHKSIKGWKYVVEALRKTGFVVTSTISLMTESEANPISRGKSSIFHSLL</sequence>
<proteinExistence type="predicted"/>
<dbReference type="GO" id="GO:0003676">
    <property type="term" value="F:nucleic acid binding"/>
    <property type="evidence" value="ECO:0007669"/>
    <property type="project" value="InterPro"/>
</dbReference>
<dbReference type="SUPFAM" id="SSF53335">
    <property type="entry name" value="S-adenosyl-L-methionine-dependent methyltransferases"/>
    <property type="match status" value="1"/>
</dbReference>
<reference evidence="1" key="1">
    <citation type="journal article" date="2014" name="Front. Microbiol.">
        <title>High frequency of phylogenetically diverse reductive dehalogenase-homologous genes in deep subseafloor sedimentary metagenomes.</title>
        <authorList>
            <person name="Kawai M."/>
            <person name="Futagami T."/>
            <person name="Toyoda A."/>
            <person name="Takaki Y."/>
            <person name="Nishi S."/>
            <person name="Hori S."/>
            <person name="Arai W."/>
            <person name="Tsubouchi T."/>
            <person name="Morono Y."/>
            <person name="Uchiyama I."/>
            <person name="Ito T."/>
            <person name="Fujiyama A."/>
            <person name="Inagaki F."/>
            <person name="Takami H."/>
        </authorList>
    </citation>
    <scope>NUCLEOTIDE SEQUENCE</scope>
    <source>
        <strain evidence="1">Expedition CK06-06</strain>
    </source>
</reference>
<feature type="non-terminal residue" evidence="1">
    <location>
        <position position="218"/>
    </location>
</feature>
<organism evidence="1">
    <name type="scientific">marine sediment metagenome</name>
    <dbReference type="NCBI Taxonomy" id="412755"/>
    <lineage>
        <taxon>unclassified sequences</taxon>
        <taxon>metagenomes</taxon>
        <taxon>ecological metagenomes</taxon>
    </lineage>
</organism>
<evidence type="ECO:0000313" key="1">
    <source>
        <dbReference type="EMBL" id="GAH77457.1"/>
    </source>
</evidence>
<dbReference type="AlphaFoldDB" id="X1I700"/>